<keyword evidence="2" id="KW-1185">Reference proteome</keyword>
<name>A0A4R3KAU6_9FIRM</name>
<comment type="caution">
    <text evidence="1">The sequence shown here is derived from an EMBL/GenBank/DDBJ whole genome shotgun (WGS) entry which is preliminary data.</text>
</comment>
<reference evidence="1 2" key="1">
    <citation type="submission" date="2019-03" db="EMBL/GenBank/DDBJ databases">
        <title>Genomic Encyclopedia of Type Strains, Phase IV (KMG-IV): sequencing the most valuable type-strain genomes for metagenomic binning, comparative biology and taxonomic classification.</title>
        <authorList>
            <person name="Goeker M."/>
        </authorList>
    </citation>
    <scope>NUCLEOTIDE SEQUENCE [LARGE SCALE GENOMIC DNA]</scope>
    <source>
        <strain evidence="1 2">DSM 20467</strain>
    </source>
</reference>
<dbReference type="Proteomes" id="UP000295188">
    <property type="component" value="Unassembled WGS sequence"/>
</dbReference>
<evidence type="ECO:0000313" key="2">
    <source>
        <dbReference type="Proteomes" id="UP000295188"/>
    </source>
</evidence>
<protein>
    <submittedName>
        <fullName evidence="1">Uncharacterized protein</fullName>
    </submittedName>
</protein>
<gene>
    <name evidence="1" type="ORF">EDC37_105200</name>
</gene>
<organism evidence="1 2">
    <name type="scientific">Pectinatus cerevisiiphilus</name>
    <dbReference type="NCBI Taxonomy" id="86956"/>
    <lineage>
        <taxon>Bacteria</taxon>
        <taxon>Bacillati</taxon>
        <taxon>Bacillota</taxon>
        <taxon>Negativicutes</taxon>
        <taxon>Selenomonadales</taxon>
        <taxon>Selenomonadaceae</taxon>
        <taxon>Pectinatus</taxon>
    </lineage>
</organism>
<dbReference type="EMBL" id="SMAA01000005">
    <property type="protein sequence ID" value="TCS80128.1"/>
    <property type="molecule type" value="Genomic_DNA"/>
</dbReference>
<dbReference type="RefSeq" id="WP_132548537.1">
    <property type="nucleotide sequence ID" value="NZ_SMAA01000005.1"/>
</dbReference>
<proteinExistence type="predicted"/>
<sequence>MVPRIEKIARTSNVMINYLYSRADMQNNGSNKKKKEKPPVFNKVLHTAMDKAQNDAYKVEINARIR</sequence>
<accession>A0A4R3KAU6</accession>
<dbReference type="AlphaFoldDB" id="A0A4R3KAU6"/>
<evidence type="ECO:0000313" key="1">
    <source>
        <dbReference type="EMBL" id="TCS80128.1"/>
    </source>
</evidence>